<feature type="compositionally biased region" description="Gly residues" evidence="1">
    <location>
        <begin position="11"/>
        <end position="22"/>
    </location>
</feature>
<dbReference type="RefSeq" id="WP_355395203.1">
    <property type="nucleotide sequence ID" value="NZ_JBEGHN010000012.1"/>
</dbReference>
<gene>
    <name evidence="2" type="ORF">ABZZ21_09905</name>
</gene>
<organism evidence="2 3">
    <name type="scientific">Streptomyces ossamyceticus</name>
    <dbReference type="NCBI Taxonomy" id="249581"/>
    <lineage>
        <taxon>Bacteria</taxon>
        <taxon>Bacillati</taxon>
        <taxon>Actinomycetota</taxon>
        <taxon>Actinomycetes</taxon>
        <taxon>Kitasatosporales</taxon>
        <taxon>Streptomycetaceae</taxon>
        <taxon>Streptomyces</taxon>
    </lineage>
</organism>
<dbReference type="Proteomes" id="UP001550210">
    <property type="component" value="Unassembled WGS sequence"/>
</dbReference>
<protein>
    <submittedName>
        <fullName evidence="2">Uncharacterized protein</fullName>
    </submittedName>
</protein>
<sequence length="72" mass="7474">MCGSRRRGPSTRGGRGGVGGSGGGTLLPARLLHAIWGDRLIVVTWLLPVLGLPLLMERLTAPRASLDVVTAS</sequence>
<name>A0ABV2UVS9_9ACTN</name>
<proteinExistence type="predicted"/>
<feature type="region of interest" description="Disordered" evidence="1">
    <location>
        <begin position="1"/>
        <end position="22"/>
    </location>
</feature>
<evidence type="ECO:0000313" key="3">
    <source>
        <dbReference type="Proteomes" id="UP001550210"/>
    </source>
</evidence>
<accession>A0ABV2UVS9</accession>
<dbReference type="EMBL" id="JBEXPZ010000011">
    <property type="protein sequence ID" value="MET9844880.1"/>
    <property type="molecule type" value="Genomic_DNA"/>
</dbReference>
<evidence type="ECO:0000313" key="2">
    <source>
        <dbReference type="EMBL" id="MET9844880.1"/>
    </source>
</evidence>
<evidence type="ECO:0000256" key="1">
    <source>
        <dbReference type="SAM" id="MobiDB-lite"/>
    </source>
</evidence>
<reference evidence="2 3" key="1">
    <citation type="submission" date="2024-06" db="EMBL/GenBank/DDBJ databases">
        <title>The Natural Products Discovery Center: Release of the First 8490 Sequenced Strains for Exploring Actinobacteria Biosynthetic Diversity.</title>
        <authorList>
            <person name="Kalkreuter E."/>
            <person name="Kautsar S.A."/>
            <person name="Yang D."/>
            <person name="Bader C.D."/>
            <person name="Teijaro C.N."/>
            <person name="Fluegel L."/>
            <person name="Davis C.M."/>
            <person name="Simpson J.R."/>
            <person name="Lauterbach L."/>
            <person name="Steele A.D."/>
            <person name="Gui C."/>
            <person name="Meng S."/>
            <person name="Li G."/>
            <person name="Viehrig K."/>
            <person name="Ye F."/>
            <person name="Su P."/>
            <person name="Kiefer A.F."/>
            <person name="Nichols A."/>
            <person name="Cepeda A.J."/>
            <person name="Yan W."/>
            <person name="Fan B."/>
            <person name="Jiang Y."/>
            <person name="Adhikari A."/>
            <person name="Zheng C.-J."/>
            <person name="Schuster L."/>
            <person name="Cowan T.M."/>
            <person name="Smanski M.J."/>
            <person name="Chevrette M.G."/>
            <person name="De Carvalho L.P.S."/>
            <person name="Shen B."/>
        </authorList>
    </citation>
    <scope>NUCLEOTIDE SEQUENCE [LARGE SCALE GENOMIC DNA]</scope>
    <source>
        <strain evidence="2 3">NPDC006434</strain>
    </source>
</reference>
<comment type="caution">
    <text evidence="2">The sequence shown here is derived from an EMBL/GenBank/DDBJ whole genome shotgun (WGS) entry which is preliminary data.</text>
</comment>
<keyword evidence="3" id="KW-1185">Reference proteome</keyword>